<evidence type="ECO:0000313" key="2">
    <source>
        <dbReference type="Proteomes" id="UP000800035"/>
    </source>
</evidence>
<name>A0A6A5TQQ9_9PLEO</name>
<reference evidence="1" key="1">
    <citation type="journal article" date="2020" name="Stud. Mycol.">
        <title>101 Dothideomycetes genomes: a test case for predicting lifestyles and emergence of pathogens.</title>
        <authorList>
            <person name="Haridas S."/>
            <person name="Albert R."/>
            <person name="Binder M."/>
            <person name="Bloem J."/>
            <person name="Labutti K."/>
            <person name="Salamov A."/>
            <person name="Andreopoulos B."/>
            <person name="Baker S."/>
            <person name="Barry K."/>
            <person name="Bills G."/>
            <person name="Bluhm B."/>
            <person name="Cannon C."/>
            <person name="Castanera R."/>
            <person name="Culley D."/>
            <person name="Daum C."/>
            <person name="Ezra D."/>
            <person name="Gonzalez J."/>
            <person name="Henrissat B."/>
            <person name="Kuo A."/>
            <person name="Liang C."/>
            <person name="Lipzen A."/>
            <person name="Lutzoni F."/>
            <person name="Magnuson J."/>
            <person name="Mondo S."/>
            <person name="Nolan M."/>
            <person name="Ohm R."/>
            <person name="Pangilinan J."/>
            <person name="Park H.-J."/>
            <person name="Ramirez L."/>
            <person name="Alfaro M."/>
            <person name="Sun H."/>
            <person name="Tritt A."/>
            <person name="Yoshinaga Y."/>
            <person name="Zwiers L.-H."/>
            <person name="Turgeon B."/>
            <person name="Goodwin S."/>
            <person name="Spatafora J."/>
            <person name="Crous P."/>
            <person name="Grigoriev I."/>
        </authorList>
    </citation>
    <scope>NUCLEOTIDE SEQUENCE</scope>
    <source>
        <strain evidence="1">CBS 675.92</strain>
    </source>
</reference>
<gene>
    <name evidence="1" type="ORF">CC80DRAFT_372134</name>
</gene>
<dbReference type="OrthoDB" id="3941101at2759"/>
<dbReference type="Proteomes" id="UP000800035">
    <property type="component" value="Unassembled WGS sequence"/>
</dbReference>
<sequence>DLPDEELPGYDEPAPEYSVEANTTALHTYHLRQVDRKLQLFVPYGPSASVSYKVTTRSARLFSKKAEMDVWRTVPSIKREEHVASVWFDNDGPLPWRPRAHFIHGSSSHAMESRNFSDWSIVINGTTYAWVFVSHPSCYLVLHEPVTDEVIARFNFSARGTTAHGGAEAGNLTIHRRHAVAAEGEGVEKILCALIVTLANFKKMGRHYKN</sequence>
<protein>
    <submittedName>
        <fullName evidence="1">Uncharacterized protein</fullName>
    </submittedName>
</protein>
<proteinExistence type="predicted"/>
<feature type="non-terminal residue" evidence="1">
    <location>
        <position position="210"/>
    </location>
</feature>
<dbReference type="EMBL" id="ML976995">
    <property type="protein sequence ID" value="KAF1955263.1"/>
    <property type="molecule type" value="Genomic_DNA"/>
</dbReference>
<feature type="non-terminal residue" evidence="1">
    <location>
        <position position="1"/>
    </location>
</feature>
<dbReference type="AlphaFoldDB" id="A0A6A5TQQ9"/>
<evidence type="ECO:0000313" key="1">
    <source>
        <dbReference type="EMBL" id="KAF1955263.1"/>
    </source>
</evidence>
<keyword evidence="2" id="KW-1185">Reference proteome</keyword>
<organism evidence="1 2">
    <name type="scientific">Byssothecium circinans</name>
    <dbReference type="NCBI Taxonomy" id="147558"/>
    <lineage>
        <taxon>Eukaryota</taxon>
        <taxon>Fungi</taxon>
        <taxon>Dikarya</taxon>
        <taxon>Ascomycota</taxon>
        <taxon>Pezizomycotina</taxon>
        <taxon>Dothideomycetes</taxon>
        <taxon>Pleosporomycetidae</taxon>
        <taxon>Pleosporales</taxon>
        <taxon>Massarineae</taxon>
        <taxon>Massarinaceae</taxon>
        <taxon>Byssothecium</taxon>
    </lineage>
</organism>
<accession>A0A6A5TQQ9</accession>